<dbReference type="Gene3D" id="3.30.160.60">
    <property type="entry name" value="Classic Zinc Finger"/>
    <property type="match status" value="1"/>
</dbReference>
<accession>A0AAJ7PIK6</accession>
<keyword evidence="1" id="KW-0479">Metal-binding</keyword>
<dbReference type="PROSITE" id="PS50157">
    <property type="entry name" value="ZINC_FINGER_C2H2_2"/>
    <property type="match status" value="1"/>
</dbReference>
<dbReference type="RefSeq" id="XP_018526638.1">
    <property type="nucleotide sequence ID" value="XM_018671122.2"/>
</dbReference>
<protein>
    <submittedName>
        <fullName evidence="4 5">Uncharacterized protein LOC108879726</fullName>
    </submittedName>
</protein>
<name>A0AAJ7PIK6_LATCA</name>
<sequence length="830" mass="94227">MWQCKGCSSKTSTRGQLLKHYRLKHPHYGRRHPYPCPYSSCPCTSKSWNALRSHLCRVHTRETSRQTLTSATFSCRVCGFSEVASEKEYFTHINLHLKANETVPCMFKGCTFRTNIYGTFKSHRNRKHLGYSYSDFKPAIVTERDSFESSSVSGEHGDNEESEEAQLEVQSSFQRDCSENLEKMIEEKLAAVLLKLENILHVPSNAVDELLQDLHFLMSSASQTTLNAIISDFCTKHNLALDAKETEELASAFCLANPLTKAIGDQGPLSTAFKRKQYFKDKFQVVEPVEYVLDKERNHTYQYVPLLQSLQQLLSKDGIVDDVVENYSAHQNETAQEEYRSFRDGEFFRQNEFLSSGELRISVTLYIDEFEVCNPLGTSRKKHKLCAMYWILSNLPPGQHSSLSSIYLAVLCKSNYIKEYGYGKVLEPLLRDLVVLEEHGVFVPQIGKNIKGTVQCVAADNLGAHGIAGFVESFSGEYVCRFCTGRFSDFQSKQVLSGDFSLRSKDEHKEHVKHAAESGKPCVGVKRPCVLTENLSHFDVTTGYPPDVLHDLLEGIVPVELAQCLGVLISKQYLSLDTLNKVILNFPYKGEDKTNRPHVVPQKLLSKKTIGGNAAENWTLLRLLPFMIGDVIPDGEPVWEIILDLKEIVELAVSQVHTEESIGYLQFKISDHRQKYQEAFPNQKLLPKHHFLEHYPHMTRCFGPLVGVWTMRFEGKHSFFKEVAHHTKCFKNVALTLSRKHQMMIAYHLHSSGPQKPGVEVLSVSRVPVEVLKDDVSLPLQQMYPNMAEVNMANSADCKGVNYRKGMIYTFVDLLMGTCVCKYIIYVHIT</sequence>
<proteinExistence type="predicted"/>
<evidence type="ECO:0000313" key="3">
    <source>
        <dbReference type="Proteomes" id="UP000694890"/>
    </source>
</evidence>
<keyword evidence="1" id="KW-0862">Zinc</keyword>
<organism evidence="3 4">
    <name type="scientific">Lates calcarifer</name>
    <name type="common">Barramundi</name>
    <name type="synonym">Holocentrus calcarifer</name>
    <dbReference type="NCBI Taxonomy" id="8187"/>
    <lineage>
        <taxon>Eukaryota</taxon>
        <taxon>Metazoa</taxon>
        <taxon>Chordata</taxon>
        <taxon>Craniata</taxon>
        <taxon>Vertebrata</taxon>
        <taxon>Euteleostomi</taxon>
        <taxon>Actinopterygii</taxon>
        <taxon>Neopterygii</taxon>
        <taxon>Teleostei</taxon>
        <taxon>Neoteleostei</taxon>
        <taxon>Acanthomorphata</taxon>
        <taxon>Carangaria</taxon>
        <taxon>Carangaria incertae sedis</taxon>
        <taxon>Centropomidae</taxon>
        <taxon>Lates</taxon>
    </lineage>
</organism>
<dbReference type="GO" id="GO:0008270">
    <property type="term" value="F:zinc ion binding"/>
    <property type="evidence" value="ECO:0007669"/>
    <property type="project" value="UniProtKB-KW"/>
</dbReference>
<keyword evidence="1" id="KW-0863">Zinc-finger</keyword>
<dbReference type="RefSeq" id="XP_018526640.1">
    <property type="nucleotide sequence ID" value="XM_018671124.2"/>
</dbReference>
<gene>
    <name evidence="4 5" type="primary">LOC108879726</name>
</gene>
<feature type="domain" description="C2H2-type" evidence="2">
    <location>
        <begin position="2"/>
        <end position="32"/>
    </location>
</feature>
<reference evidence="4 5" key="1">
    <citation type="submission" date="2025-04" db="UniProtKB">
        <authorList>
            <consortium name="RefSeq"/>
        </authorList>
    </citation>
    <scope>IDENTIFICATION</scope>
    <source>
        <tissue evidence="4 5">Brain</tissue>
    </source>
</reference>
<evidence type="ECO:0000259" key="2">
    <source>
        <dbReference type="PROSITE" id="PS50157"/>
    </source>
</evidence>
<dbReference type="PANTHER" id="PTHR31912">
    <property type="entry name" value="IP13529P"/>
    <property type="match status" value="1"/>
</dbReference>
<dbReference type="InterPro" id="IPR013087">
    <property type="entry name" value="Znf_C2H2_type"/>
</dbReference>
<dbReference type="GeneID" id="108879726"/>
<dbReference type="Proteomes" id="UP000694890">
    <property type="component" value="Linkage group LG14"/>
</dbReference>
<evidence type="ECO:0000313" key="4">
    <source>
        <dbReference type="RefSeq" id="XP_018526638.1"/>
    </source>
</evidence>
<evidence type="ECO:0000256" key="1">
    <source>
        <dbReference type="PROSITE-ProRule" id="PRU00042"/>
    </source>
</evidence>
<dbReference type="KEGG" id="lcf:108879726"/>
<evidence type="ECO:0000313" key="5">
    <source>
        <dbReference type="RefSeq" id="XP_018526640.1"/>
    </source>
</evidence>
<dbReference type="PANTHER" id="PTHR31912:SF34">
    <property type="entry name" value="NOTOCHORD-RELATED PROTEIN"/>
    <property type="match status" value="1"/>
</dbReference>
<dbReference type="AlphaFoldDB" id="A0AAJ7PIK6"/>
<dbReference type="SMART" id="SM00355">
    <property type="entry name" value="ZnF_C2H2"/>
    <property type="match status" value="4"/>
</dbReference>